<evidence type="ECO:0000256" key="13">
    <source>
        <dbReference type="SAM" id="MobiDB-lite"/>
    </source>
</evidence>
<feature type="domain" description="Ig-like" evidence="16">
    <location>
        <begin position="144"/>
        <end position="227"/>
    </location>
</feature>
<evidence type="ECO:0000256" key="5">
    <source>
        <dbReference type="ARBA" id="ARBA00022737"/>
    </source>
</evidence>
<dbReference type="STRING" id="59463.ENSMLUP00000016570"/>
<dbReference type="OMA" id="YVFRMER"/>
<dbReference type="GO" id="GO:0005886">
    <property type="term" value="C:plasma membrane"/>
    <property type="evidence" value="ECO:0007669"/>
    <property type="project" value="TreeGrafter"/>
</dbReference>
<dbReference type="PANTHER" id="PTHR12035:SF125">
    <property type="entry name" value="SIALIC ACID-BINDING IG-LIKE LECTIN 5"/>
    <property type="match status" value="1"/>
</dbReference>
<dbReference type="EMBL" id="AAPE02058142">
    <property type="status" value="NOT_ANNOTATED_CDS"/>
    <property type="molecule type" value="Genomic_DNA"/>
</dbReference>
<feature type="compositionally biased region" description="Polar residues" evidence="13">
    <location>
        <begin position="600"/>
        <end position="610"/>
    </location>
</feature>
<evidence type="ECO:0000313" key="18">
    <source>
        <dbReference type="Proteomes" id="UP000001074"/>
    </source>
</evidence>
<keyword evidence="8 14" id="KW-0472">Membrane</keyword>
<dbReference type="Gene3D" id="2.60.40.10">
    <property type="entry name" value="Immunoglobulins"/>
    <property type="match status" value="3"/>
</dbReference>
<dbReference type="InParanoid" id="G1PYN8"/>
<dbReference type="GeneTree" id="ENSGT01150000286907"/>
<organism evidence="17 18">
    <name type="scientific">Myotis lucifugus</name>
    <name type="common">Little brown bat</name>
    <dbReference type="NCBI Taxonomy" id="59463"/>
    <lineage>
        <taxon>Eukaryota</taxon>
        <taxon>Metazoa</taxon>
        <taxon>Chordata</taxon>
        <taxon>Craniata</taxon>
        <taxon>Vertebrata</taxon>
        <taxon>Euteleostomi</taxon>
        <taxon>Mammalia</taxon>
        <taxon>Eutheria</taxon>
        <taxon>Laurasiatheria</taxon>
        <taxon>Chiroptera</taxon>
        <taxon>Yangochiroptera</taxon>
        <taxon>Vespertilionidae</taxon>
        <taxon>Myotis</taxon>
    </lineage>
</organism>
<reference evidence="17 18" key="1">
    <citation type="journal article" date="2011" name="Nature">
        <title>A high-resolution map of human evolutionary constraint using 29 mammals.</title>
        <authorList>
            <person name="Lindblad-Toh K."/>
            <person name="Garber M."/>
            <person name="Zuk O."/>
            <person name="Lin M.F."/>
            <person name="Parker B.J."/>
            <person name="Washietl S."/>
            <person name="Kheradpour P."/>
            <person name="Ernst J."/>
            <person name="Jordan G."/>
            <person name="Mauceli E."/>
            <person name="Ward L.D."/>
            <person name="Lowe C.B."/>
            <person name="Holloway A.K."/>
            <person name="Clamp M."/>
            <person name="Gnerre S."/>
            <person name="Alfoldi J."/>
            <person name="Beal K."/>
            <person name="Chang J."/>
            <person name="Clawson H."/>
            <person name="Cuff J."/>
            <person name="Di Palma F."/>
            <person name="Fitzgerald S."/>
            <person name="Flicek P."/>
            <person name="Guttman M."/>
            <person name="Hubisz M.J."/>
            <person name="Jaffe D.B."/>
            <person name="Jungreis I."/>
            <person name="Kent W.J."/>
            <person name="Kostka D."/>
            <person name="Lara M."/>
            <person name="Martins A.L."/>
            <person name="Massingham T."/>
            <person name="Moltke I."/>
            <person name="Raney B.J."/>
            <person name="Rasmussen M.D."/>
            <person name="Robinson J."/>
            <person name="Stark A."/>
            <person name="Vilella A.J."/>
            <person name="Wen J."/>
            <person name="Xie X."/>
            <person name="Zody M.C."/>
            <person name="Baldwin J."/>
            <person name="Bloom T."/>
            <person name="Chin C.W."/>
            <person name="Heiman D."/>
            <person name="Nicol R."/>
            <person name="Nusbaum C."/>
            <person name="Young S."/>
            <person name="Wilkinson J."/>
            <person name="Worley K.C."/>
            <person name="Kovar C.L."/>
            <person name="Muzny D.M."/>
            <person name="Gibbs R.A."/>
            <person name="Cree A."/>
            <person name="Dihn H.H."/>
            <person name="Fowler G."/>
            <person name="Jhangiani S."/>
            <person name="Joshi V."/>
            <person name="Lee S."/>
            <person name="Lewis L.R."/>
            <person name="Nazareth L.V."/>
            <person name="Okwuonu G."/>
            <person name="Santibanez J."/>
            <person name="Warren W.C."/>
            <person name="Mardis E.R."/>
            <person name="Weinstock G.M."/>
            <person name="Wilson R.K."/>
            <person name="Delehaunty K."/>
            <person name="Dooling D."/>
            <person name="Fronik C."/>
            <person name="Fulton L."/>
            <person name="Fulton B."/>
            <person name="Graves T."/>
            <person name="Minx P."/>
            <person name="Sodergren E."/>
            <person name="Birney E."/>
            <person name="Margulies E.H."/>
            <person name="Herrero J."/>
            <person name="Green E.D."/>
            <person name="Haussler D."/>
            <person name="Siepel A."/>
            <person name="Goldman N."/>
            <person name="Pollard K.S."/>
            <person name="Pedersen J.S."/>
            <person name="Lander E.S."/>
            <person name="Kellis M."/>
        </authorList>
    </citation>
    <scope>NUCLEOTIDE SEQUENCE [LARGE SCALE GENOMIC DNA]</scope>
</reference>
<protein>
    <recommendedName>
        <fullName evidence="16">Ig-like domain-containing protein</fullName>
    </recommendedName>
</protein>
<keyword evidence="10" id="KW-0325">Glycoprotein</keyword>
<dbReference type="GO" id="GO:0007155">
    <property type="term" value="P:cell adhesion"/>
    <property type="evidence" value="ECO:0007669"/>
    <property type="project" value="UniProtKB-KW"/>
</dbReference>
<evidence type="ECO:0000256" key="7">
    <source>
        <dbReference type="ARBA" id="ARBA00022989"/>
    </source>
</evidence>
<dbReference type="InterPro" id="IPR007110">
    <property type="entry name" value="Ig-like_dom"/>
</dbReference>
<evidence type="ECO:0000256" key="2">
    <source>
        <dbReference type="ARBA" id="ARBA00022692"/>
    </source>
</evidence>
<dbReference type="HOGENOM" id="CLU_024444_6_2_1"/>
<evidence type="ECO:0000259" key="16">
    <source>
        <dbReference type="PROSITE" id="PS50835"/>
    </source>
</evidence>
<evidence type="ECO:0000256" key="1">
    <source>
        <dbReference type="ARBA" id="ARBA00004479"/>
    </source>
</evidence>
<dbReference type="InterPro" id="IPR013106">
    <property type="entry name" value="Ig_V-set"/>
</dbReference>
<reference evidence="17" key="3">
    <citation type="submission" date="2025-09" db="UniProtKB">
        <authorList>
            <consortium name="Ensembl"/>
        </authorList>
    </citation>
    <scope>IDENTIFICATION</scope>
</reference>
<feature type="region of interest" description="Disordered" evidence="13">
    <location>
        <begin position="589"/>
        <end position="610"/>
    </location>
</feature>
<dbReference type="SUPFAM" id="SSF48726">
    <property type="entry name" value="Immunoglobulin"/>
    <property type="match status" value="4"/>
</dbReference>
<evidence type="ECO:0000256" key="6">
    <source>
        <dbReference type="ARBA" id="ARBA00022889"/>
    </source>
</evidence>
<keyword evidence="4" id="KW-0430">Lectin</keyword>
<dbReference type="InterPro" id="IPR013783">
    <property type="entry name" value="Ig-like_fold"/>
</dbReference>
<keyword evidence="3 15" id="KW-0732">Signal</keyword>
<evidence type="ECO:0000256" key="4">
    <source>
        <dbReference type="ARBA" id="ARBA00022734"/>
    </source>
</evidence>
<dbReference type="PROSITE" id="PS00290">
    <property type="entry name" value="IG_MHC"/>
    <property type="match status" value="1"/>
</dbReference>
<dbReference type="Pfam" id="PF07686">
    <property type="entry name" value="V-set"/>
    <property type="match status" value="1"/>
</dbReference>
<keyword evidence="7 14" id="KW-1133">Transmembrane helix</keyword>
<keyword evidence="18" id="KW-1185">Reference proteome</keyword>
<feature type="signal peptide" evidence="15">
    <location>
        <begin position="1"/>
        <end position="16"/>
    </location>
</feature>
<reference evidence="17" key="2">
    <citation type="submission" date="2025-08" db="UniProtKB">
        <authorList>
            <consortium name="Ensembl"/>
        </authorList>
    </citation>
    <scope>IDENTIFICATION</scope>
</reference>
<dbReference type="InterPro" id="IPR003599">
    <property type="entry name" value="Ig_sub"/>
</dbReference>
<evidence type="ECO:0000256" key="9">
    <source>
        <dbReference type="ARBA" id="ARBA00023157"/>
    </source>
</evidence>
<comment type="similarity">
    <text evidence="12">Belongs to the immunoglobulin superfamily. SIGLEC (sialic acid binding Ig-like lectin) family.</text>
</comment>
<dbReference type="PROSITE" id="PS50835">
    <property type="entry name" value="IG_LIKE"/>
    <property type="match status" value="2"/>
</dbReference>
<dbReference type="InterPro" id="IPR003598">
    <property type="entry name" value="Ig_sub2"/>
</dbReference>
<dbReference type="InterPro" id="IPR036179">
    <property type="entry name" value="Ig-like_dom_sf"/>
</dbReference>
<feature type="chain" id="PRO_5003418523" description="Ig-like domain-containing protein" evidence="15">
    <location>
        <begin position="17"/>
        <end position="610"/>
    </location>
</feature>
<keyword evidence="11" id="KW-0393">Immunoglobulin domain</keyword>
<feature type="transmembrane region" description="Helical" evidence="14">
    <location>
        <begin position="503"/>
        <end position="526"/>
    </location>
</feature>
<dbReference type="InterPro" id="IPR003006">
    <property type="entry name" value="Ig/MHC_CS"/>
</dbReference>
<keyword evidence="9" id="KW-1015">Disulfide bond</keyword>
<dbReference type="SMART" id="SM00408">
    <property type="entry name" value="IGc2"/>
    <property type="match status" value="1"/>
</dbReference>
<evidence type="ECO:0000256" key="12">
    <source>
        <dbReference type="ARBA" id="ARBA00038361"/>
    </source>
</evidence>
<evidence type="ECO:0000256" key="15">
    <source>
        <dbReference type="SAM" id="SignalP"/>
    </source>
</evidence>
<dbReference type="GO" id="GO:0033691">
    <property type="term" value="F:sialic acid binding"/>
    <property type="evidence" value="ECO:0007669"/>
    <property type="project" value="TreeGrafter"/>
</dbReference>
<keyword evidence="2 14" id="KW-0812">Transmembrane</keyword>
<evidence type="ECO:0000313" key="17">
    <source>
        <dbReference type="Ensembl" id="ENSMLUP00000016570.1"/>
    </source>
</evidence>
<dbReference type="AlphaFoldDB" id="G1PYN8"/>
<name>G1PYN8_MYOLU</name>
<dbReference type="Ensembl" id="ENSMLUT00000030052.1">
    <property type="protein sequence ID" value="ENSMLUP00000016570.1"/>
    <property type="gene ID" value="ENSMLUG00000024513.1"/>
</dbReference>
<dbReference type="Pfam" id="PF13927">
    <property type="entry name" value="Ig_3"/>
    <property type="match status" value="1"/>
</dbReference>
<keyword evidence="6" id="KW-0130">Cell adhesion</keyword>
<comment type="subcellular location">
    <subcellularLocation>
        <location evidence="1">Membrane</location>
        <topology evidence="1">Single-pass type I membrane protein</topology>
    </subcellularLocation>
</comment>
<accession>G1PYN8</accession>
<dbReference type="FunCoup" id="G1PYN8">
    <property type="interactions" value="3"/>
</dbReference>
<feature type="domain" description="Ig-like" evidence="16">
    <location>
        <begin position="314"/>
        <end position="398"/>
    </location>
</feature>
<dbReference type="eggNOG" id="ENOG502S41V">
    <property type="taxonomic scope" value="Eukaryota"/>
</dbReference>
<evidence type="ECO:0000256" key="14">
    <source>
        <dbReference type="SAM" id="Phobius"/>
    </source>
</evidence>
<dbReference type="SMART" id="SM00409">
    <property type="entry name" value="IG"/>
    <property type="match status" value="2"/>
</dbReference>
<dbReference type="InterPro" id="IPR051036">
    <property type="entry name" value="SIGLEC"/>
</dbReference>
<dbReference type="GO" id="GO:0030246">
    <property type="term" value="F:carbohydrate binding"/>
    <property type="evidence" value="ECO:0007669"/>
    <property type="project" value="UniProtKB-KW"/>
</dbReference>
<keyword evidence="5" id="KW-0677">Repeat</keyword>
<dbReference type="PANTHER" id="PTHR12035">
    <property type="entry name" value="SIALIC ACID BINDING IMMUNOGLOBULIN-LIKE LECTIN"/>
    <property type="match status" value="1"/>
</dbReference>
<evidence type="ECO:0000256" key="11">
    <source>
        <dbReference type="ARBA" id="ARBA00023319"/>
    </source>
</evidence>
<sequence>MVPLLLLLLLWGESLEEQPGFELQVQESVTVQEGLCVHVPCSFSYPWSSWSSSSELYTYWYRKEDSIWYSSPVASNDPNKPAKGETQGRFLLPDTRNNDCSLHIRDARRSDAKIYVFRMERGSVKYNYQDKMLNLQVTALTEKPHIRIREPLESSRPTQLACSLPGACEGGRSLTFSWAGAAVDSLDPQNLSSSVLTFTPRPGDHGTNLTCQVKWEGSQWTTQRTIRLNVSYAPQNLTLGITFRNATATQIGKNRTSLRWDLPLRTIVEQRGESEFEWDQIWEGQGLKLSRFLTYILLPPTRLPLPLLVFISLPKDLKILQATSLSILEGEALRLLCVADSNPPAELSWFRGSPGLNTTPISSTAILELPRVGPAQEGEFTCQARHPLGSHSVSLSLSVGYPPQLLGPSCSWEDQGLHCSCSSMAQPAPSLRWRLGVGLLEGNHGNASHVVTYSSEGPWTNSSLSLRGLSPDLRLSCEARNVHGAQSASVLLLPGKAVFQAGVVPAALGGAGALALLSLCLCLLSFCRRQAARRPKVTNDEDPVMGTVTWGSKLKLGLDKPPNQGLPTEDPPLSEEHWEVYYGNLSFHGMKPREPEDPETTSSINEYSEI</sequence>
<dbReference type="FunFam" id="2.60.40.10:FF:000829">
    <property type="entry name" value="Sialic acid-binding Ig-like lectin 8"/>
    <property type="match status" value="1"/>
</dbReference>
<proteinExistence type="inferred from homology"/>
<evidence type="ECO:0000256" key="3">
    <source>
        <dbReference type="ARBA" id="ARBA00022729"/>
    </source>
</evidence>
<evidence type="ECO:0000256" key="8">
    <source>
        <dbReference type="ARBA" id="ARBA00023136"/>
    </source>
</evidence>
<dbReference type="Proteomes" id="UP000001074">
    <property type="component" value="Unassembled WGS sequence"/>
</dbReference>
<evidence type="ECO:0000256" key="10">
    <source>
        <dbReference type="ARBA" id="ARBA00023180"/>
    </source>
</evidence>